<dbReference type="Pfam" id="PF16289">
    <property type="entry name" value="PIN_12"/>
    <property type="match status" value="1"/>
</dbReference>
<evidence type="ECO:0000259" key="1">
    <source>
        <dbReference type="Pfam" id="PF16289"/>
    </source>
</evidence>
<keyword evidence="3" id="KW-1185">Reference proteome</keyword>
<organism evidence="2 3">
    <name type="scientific">Paraburkholderia acidicola</name>
    <dbReference type="NCBI Taxonomy" id="1912599"/>
    <lineage>
        <taxon>Bacteria</taxon>
        <taxon>Pseudomonadati</taxon>
        <taxon>Pseudomonadota</taxon>
        <taxon>Betaproteobacteria</taxon>
        <taxon>Burkholderiales</taxon>
        <taxon>Burkholderiaceae</taxon>
        <taxon>Paraburkholderia</taxon>
    </lineage>
</organism>
<comment type="caution">
    <text evidence="2">The sequence shown here is derived from an EMBL/GenBank/DDBJ whole genome shotgun (WGS) entry which is preliminary data.</text>
</comment>
<sequence>MPQEDKVIRVILDTNIYRDDPKRQKLPFKALERLLVEKVVTLHVPYIIEREFQTQQRKKYGDTLRNVLAGLKELSNFPPGAIPVALQKIPAWTKELDEAQAAVLAGAEGEIVQWFKKVGAQRLPLSTDQATSAFEAYFEGTAPFKEAKVRNDIPDSFIARAVEQVASEAEEVHFVVHDKKLREAFKHESIVTYEDLTQFIESPLIQAKLLDLDVLDNAAHVRAAIQKFEEETGVISHAVESKVGESIMWKKIDGAAPLDDEGHATINGYGETTDLELHWSDFAFFGDGDFGIPFSLEMTVQAYYYIFKADYYAQFGNRRGPSVTDHSDHYYEAEDEFSIVVRGTVGISVIKDKLKNLENFEFINEASIDIVDIDNIELEDQD</sequence>
<protein>
    <submittedName>
        <fullName evidence="2">PIN domain-containing protein</fullName>
    </submittedName>
</protein>
<name>A0ABV1LMA4_9BURK</name>
<feature type="domain" description="DUF4935" evidence="1">
    <location>
        <begin position="10"/>
        <end position="179"/>
    </location>
</feature>
<dbReference type="InterPro" id="IPR032557">
    <property type="entry name" value="DUF4935"/>
</dbReference>
<evidence type="ECO:0000313" key="3">
    <source>
        <dbReference type="Proteomes" id="UP001469089"/>
    </source>
</evidence>
<evidence type="ECO:0000313" key="2">
    <source>
        <dbReference type="EMBL" id="MEQ5840267.1"/>
    </source>
</evidence>
<proteinExistence type="predicted"/>
<dbReference type="RefSeq" id="WP_349542485.1">
    <property type="nucleotide sequence ID" value="NZ_JAOALG010000001.1"/>
</dbReference>
<dbReference type="EMBL" id="JAOALG010000001">
    <property type="protein sequence ID" value="MEQ5840267.1"/>
    <property type="molecule type" value="Genomic_DNA"/>
</dbReference>
<reference evidence="2 3" key="1">
    <citation type="journal article" date="2024" name="Chem. Sci.">
        <title>Discovery of a lagriamide polyketide by integrated genome mining, isotopic labeling, and untargeted metabolomics.</title>
        <authorList>
            <person name="Fergusson C.H."/>
            <person name="Saulog J."/>
            <person name="Paulo B.S."/>
            <person name="Wilson D.M."/>
            <person name="Liu D.Y."/>
            <person name="Morehouse N.J."/>
            <person name="Waterworth S."/>
            <person name="Barkei J."/>
            <person name="Gray C.A."/>
            <person name="Kwan J.C."/>
            <person name="Eustaquio A.S."/>
            <person name="Linington R.G."/>
        </authorList>
    </citation>
    <scope>NUCLEOTIDE SEQUENCE [LARGE SCALE GENOMIC DNA]</scope>
    <source>
        <strain evidence="2 3">RL17-338-BIF-B</strain>
    </source>
</reference>
<accession>A0ABV1LMA4</accession>
<dbReference type="Proteomes" id="UP001469089">
    <property type="component" value="Unassembled WGS sequence"/>
</dbReference>
<gene>
    <name evidence="2" type="ORF">N0A02_12595</name>
</gene>